<dbReference type="PROSITE" id="PS51304">
    <property type="entry name" value="GALECTIN"/>
    <property type="match status" value="1"/>
</dbReference>
<dbReference type="AlphaFoldDB" id="A0A6P5JYS6"/>
<name>A0A6P5JYS6_PHACI</name>
<keyword evidence="1 2" id="KW-0430">Lectin</keyword>
<evidence type="ECO:0000256" key="2">
    <source>
        <dbReference type="RuleBase" id="RU102079"/>
    </source>
</evidence>
<dbReference type="InParanoid" id="A0A6P5JYS6"/>
<protein>
    <recommendedName>
        <fullName evidence="2">Galectin</fullName>
    </recommendedName>
</protein>
<dbReference type="InterPro" id="IPR013320">
    <property type="entry name" value="ConA-like_dom_sf"/>
</dbReference>
<dbReference type="Gene3D" id="2.60.120.200">
    <property type="match status" value="1"/>
</dbReference>
<gene>
    <name evidence="5" type="primary">LOC110205619</name>
</gene>
<keyword evidence="4" id="KW-1185">Reference proteome</keyword>
<dbReference type="GeneID" id="110205619"/>
<evidence type="ECO:0000256" key="1">
    <source>
        <dbReference type="ARBA" id="ARBA00022734"/>
    </source>
</evidence>
<dbReference type="InterPro" id="IPR001079">
    <property type="entry name" value="Galectin_CRD"/>
</dbReference>
<dbReference type="GO" id="GO:0030246">
    <property type="term" value="F:carbohydrate binding"/>
    <property type="evidence" value="ECO:0007669"/>
    <property type="project" value="UniProtKB-UniRule"/>
</dbReference>
<reference evidence="5" key="1">
    <citation type="submission" date="2025-08" db="UniProtKB">
        <authorList>
            <consortium name="RefSeq"/>
        </authorList>
    </citation>
    <scope>IDENTIFICATION</scope>
    <source>
        <tissue evidence="5">Spleen</tissue>
    </source>
</reference>
<dbReference type="SUPFAM" id="SSF49899">
    <property type="entry name" value="Concanavalin A-like lectins/glucanases"/>
    <property type="match status" value="1"/>
</dbReference>
<organism evidence="4 5">
    <name type="scientific">Phascolarctos cinereus</name>
    <name type="common">Koala</name>
    <dbReference type="NCBI Taxonomy" id="38626"/>
    <lineage>
        <taxon>Eukaryota</taxon>
        <taxon>Metazoa</taxon>
        <taxon>Chordata</taxon>
        <taxon>Craniata</taxon>
        <taxon>Vertebrata</taxon>
        <taxon>Euteleostomi</taxon>
        <taxon>Mammalia</taxon>
        <taxon>Metatheria</taxon>
        <taxon>Diprotodontia</taxon>
        <taxon>Phascolarctidae</taxon>
        <taxon>Phascolarctos</taxon>
    </lineage>
</organism>
<dbReference type="Proteomes" id="UP000515140">
    <property type="component" value="Unplaced"/>
</dbReference>
<accession>A0A6P5JYS6</accession>
<proteinExistence type="predicted"/>
<evidence type="ECO:0000313" key="4">
    <source>
        <dbReference type="Proteomes" id="UP000515140"/>
    </source>
</evidence>
<dbReference type="KEGG" id="pcw:110205619"/>
<evidence type="ECO:0000313" key="5">
    <source>
        <dbReference type="RefSeq" id="XP_020837965.1"/>
    </source>
</evidence>
<feature type="domain" description="Galectin" evidence="3">
    <location>
        <begin position="1"/>
        <end position="114"/>
    </location>
</feature>
<dbReference type="SMART" id="SM00908">
    <property type="entry name" value="Gal-bind_lectin"/>
    <property type="match status" value="1"/>
</dbReference>
<sequence>MAKHIVATNLNLQPEVRIKIVGDIAPDTKPQVGDGKDEAKSPGMITCGAMEKKVKKFPSVPGSRAEIYIIFEEKQFKVKLPGGSEFTFPNHLNLQLINFLEITKDFKLRMLSFE</sequence>
<dbReference type="RefSeq" id="XP_020837965.1">
    <property type="nucleotide sequence ID" value="XM_020982306.1"/>
</dbReference>
<evidence type="ECO:0000259" key="3">
    <source>
        <dbReference type="PROSITE" id="PS51304"/>
    </source>
</evidence>
<dbReference type="Pfam" id="PF00337">
    <property type="entry name" value="Gal-bind_lectin"/>
    <property type="match status" value="1"/>
</dbReference>